<proteinExistence type="predicted"/>
<accession>A0A1L4D2J9</accession>
<keyword evidence="3" id="KW-1185">Reference proteome</keyword>
<dbReference type="STRING" id="1915309.AXG55_11065"/>
<dbReference type="KEGG" id="saqi:AXG55_11065"/>
<reference evidence="2 3" key="1">
    <citation type="submission" date="2016-10" db="EMBL/GenBank/DDBJ databases">
        <title>Silvanigrella aquatica sp. nov., isolated from a freshwater lake located in the Black Forest, Germany, description of Silvanigrellaceae fam. nov., Silvanigrellales ord. nov., reclassification of the order Bdellovibrionales in the class Oligoflexia, reclassification of the families Bacteriovoracaceae and Halobacteriovoraceae in the new order Bacteriovoracales ord. nov., and reclassification of the family Pseudobacteriovoracaceae in the order Oligoflexiales.</title>
        <authorList>
            <person name="Hahn M.W."/>
            <person name="Schmidt J."/>
            <person name="Koll U."/>
            <person name="Rohde M."/>
            <person name="Verbag S."/>
            <person name="Pitt A."/>
            <person name="Nakai R."/>
            <person name="Naganuma T."/>
            <person name="Lang E."/>
        </authorList>
    </citation>
    <scope>NUCLEOTIDE SEQUENCE [LARGE SCALE GENOMIC DNA]</scope>
    <source>
        <strain evidence="2 3">MWH-Nonnen-W8red</strain>
    </source>
</reference>
<evidence type="ECO:0000313" key="3">
    <source>
        <dbReference type="Proteomes" id="UP000184731"/>
    </source>
</evidence>
<name>A0A1L4D2J9_9BACT</name>
<feature type="chain" id="PRO_5013335486" evidence="1">
    <location>
        <begin position="18"/>
        <end position="83"/>
    </location>
</feature>
<dbReference type="AlphaFoldDB" id="A0A1L4D2J9"/>
<dbReference type="EMBL" id="CP017834">
    <property type="protein sequence ID" value="APJ04417.1"/>
    <property type="molecule type" value="Genomic_DNA"/>
</dbReference>
<feature type="signal peptide" evidence="1">
    <location>
        <begin position="1"/>
        <end position="17"/>
    </location>
</feature>
<dbReference type="OrthoDB" id="6018988at2"/>
<evidence type="ECO:0000256" key="1">
    <source>
        <dbReference type="SAM" id="SignalP"/>
    </source>
</evidence>
<gene>
    <name evidence="2" type="ORF">AXG55_11065</name>
</gene>
<organism evidence="2 3">
    <name type="scientific">Silvanigrella aquatica</name>
    <dbReference type="NCBI Taxonomy" id="1915309"/>
    <lineage>
        <taxon>Bacteria</taxon>
        <taxon>Pseudomonadati</taxon>
        <taxon>Bdellovibrionota</taxon>
        <taxon>Oligoflexia</taxon>
        <taxon>Silvanigrellales</taxon>
        <taxon>Silvanigrellaceae</taxon>
        <taxon>Silvanigrella</taxon>
    </lineage>
</organism>
<dbReference type="RefSeq" id="WP_148698174.1">
    <property type="nucleotide sequence ID" value="NZ_CP017834.1"/>
</dbReference>
<dbReference type="Proteomes" id="UP000184731">
    <property type="component" value="Chromosome"/>
</dbReference>
<keyword evidence="1" id="KW-0732">Signal</keyword>
<evidence type="ECO:0000313" key="2">
    <source>
        <dbReference type="EMBL" id="APJ04417.1"/>
    </source>
</evidence>
<protein>
    <submittedName>
        <fullName evidence="2">Uncharacterized protein</fullName>
    </submittedName>
</protein>
<sequence length="83" mass="9267">MIPLIFFSAFISLKSSAAESLIENNSSTIFSPYDDITVGAVWTDWQNYPDGRPADVIPIAEQTGTKEFVMAFIQSIYVVRSTR</sequence>